<keyword evidence="4" id="KW-0255">Endonuclease</keyword>
<dbReference type="GO" id="GO:0003677">
    <property type="term" value="F:DNA binding"/>
    <property type="evidence" value="ECO:0007669"/>
    <property type="project" value="InterPro"/>
</dbReference>
<dbReference type="SUPFAM" id="SSF88723">
    <property type="entry name" value="PIN domain-like"/>
    <property type="match status" value="1"/>
</dbReference>
<feature type="region of interest" description="Disordered" evidence="7">
    <location>
        <begin position="611"/>
        <end position="677"/>
    </location>
</feature>
<feature type="compositionally biased region" description="Basic and acidic residues" evidence="7">
    <location>
        <begin position="642"/>
        <end position="651"/>
    </location>
</feature>
<dbReference type="SUPFAM" id="SSF47807">
    <property type="entry name" value="5' to 3' exonuclease, C-terminal subdomain"/>
    <property type="match status" value="1"/>
</dbReference>
<dbReference type="Pfam" id="PF00752">
    <property type="entry name" value="XPG_N"/>
    <property type="match status" value="1"/>
</dbReference>
<keyword evidence="2" id="KW-0540">Nuclease</keyword>
<dbReference type="SMART" id="SM00485">
    <property type="entry name" value="XPGN"/>
    <property type="match status" value="1"/>
</dbReference>
<dbReference type="InterPro" id="IPR006084">
    <property type="entry name" value="XPG/Rad2"/>
</dbReference>
<evidence type="ECO:0000313" key="9">
    <source>
        <dbReference type="EMBL" id="PWN92189.1"/>
    </source>
</evidence>
<sequence>MQATKAVMGIRGIFPLIKQHAPLAIEKLSSLSQLPPGYRLAIDATLLVQRLHFADDAHASRHLIGIHRLARALEAANVRPIMVFDNPAASARMPQKQRERARRKQARTRLSTRSLIEKLRRDRLGHLEQALAQWRSLKDTERAEVASLLRHWSESKAPLPVSQTATLLDRFSDQTHEAEEEAEAGPEESEIDQGALVSLDDAKLHEAVFVRPSSDLLVEDDWKGIDLAPLEELVQAAESDIKEWQARQPPYDGIWSEVKEAESSATIAIASRIDSARREYLHLQAAASAVSTGPREGTEEAEVSLPPETPAQAKMTALEGTLYAALESSQCREGDVTATSADAIALSKTTPELPAEEPLALTEIAAQNQVLGRAYARSSEPLSPQIFDDCADLCRLLNIPVLWTGDGSRTGGRAHEAEAMAAMLVRDGHADAVASEDSDVLLYDVKLLRGLVGSKGLELVDAKQVRLTLFPPQPAEDEASKAEADKASARKMLDFALLCGTDFNRTVAGIGSRRALKLMQTFGSINGIRQEVLRAVAQHRKDQRSPKQIRALSEADEQPRIDKSMASMMAKFALPNGMTWREYSKELNQARDVFRRPPSLFKELRKLKGQGQAQLWPEPAQQSRDESDEEVERYLQTHGVRRHDSLDKDESATTTPQSRGFGAGLFKDGGPVASWSG</sequence>
<dbReference type="CDD" id="cd09897">
    <property type="entry name" value="H3TH_FEN1-XPG-like"/>
    <property type="match status" value="1"/>
</dbReference>
<evidence type="ECO:0000256" key="7">
    <source>
        <dbReference type="SAM" id="MobiDB-lite"/>
    </source>
</evidence>
<dbReference type="GeneID" id="37043212"/>
<evidence type="ECO:0000256" key="1">
    <source>
        <dbReference type="ARBA" id="ARBA00001946"/>
    </source>
</evidence>
<evidence type="ECO:0000256" key="3">
    <source>
        <dbReference type="ARBA" id="ARBA00022723"/>
    </source>
</evidence>
<evidence type="ECO:0000256" key="5">
    <source>
        <dbReference type="ARBA" id="ARBA00022801"/>
    </source>
</evidence>
<dbReference type="GO" id="GO:0017108">
    <property type="term" value="F:5'-flap endonuclease activity"/>
    <property type="evidence" value="ECO:0007669"/>
    <property type="project" value="TreeGrafter"/>
</dbReference>
<dbReference type="InterPro" id="IPR029060">
    <property type="entry name" value="PIN-like_dom_sf"/>
</dbReference>
<keyword evidence="3" id="KW-0479">Metal-binding</keyword>
<dbReference type="AlphaFoldDB" id="A0A316YSA0"/>
<dbReference type="InParanoid" id="A0A316YSA0"/>
<dbReference type="RefSeq" id="XP_025379387.1">
    <property type="nucleotide sequence ID" value="XM_025521296.1"/>
</dbReference>
<dbReference type="OrthoDB" id="31113at2759"/>
<dbReference type="EMBL" id="KZ819635">
    <property type="protein sequence ID" value="PWN92189.1"/>
    <property type="molecule type" value="Genomic_DNA"/>
</dbReference>
<dbReference type="InterPro" id="IPR008918">
    <property type="entry name" value="HhH2"/>
</dbReference>
<dbReference type="InterPro" id="IPR006085">
    <property type="entry name" value="XPG_DNA_repair_N"/>
</dbReference>
<comment type="cofactor">
    <cofactor evidence="1">
        <name>Mg(2+)</name>
        <dbReference type="ChEBI" id="CHEBI:18420"/>
    </cofactor>
</comment>
<evidence type="ECO:0000256" key="4">
    <source>
        <dbReference type="ARBA" id="ARBA00022759"/>
    </source>
</evidence>
<feature type="domain" description="XPG N-terminal" evidence="8">
    <location>
        <begin position="8"/>
        <end position="110"/>
    </location>
</feature>
<dbReference type="InterPro" id="IPR006086">
    <property type="entry name" value="XPG-I_dom"/>
</dbReference>
<keyword evidence="6" id="KW-0460">Magnesium</keyword>
<gene>
    <name evidence="9" type="ORF">FA10DRAFT_265991</name>
</gene>
<accession>A0A316YSA0</accession>
<organism evidence="9 10">
    <name type="scientific">Acaromyces ingoldii</name>
    <dbReference type="NCBI Taxonomy" id="215250"/>
    <lineage>
        <taxon>Eukaryota</taxon>
        <taxon>Fungi</taxon>
        <taxon>Dikarya</taxon>
        <taxon>Basidiomycota</taxon>
        <taxon>Ustilaginomycotina</taxon>
        <taxon>Exobasidiomycetes</taxon>
        <taxon>Exobasidiales</taxon>
        <taxon>Cryptobasidiaceae</taxon>
        <taxon>Acaromyces</taxon>
    </lineage>
</organism>
<dbReference type="GO" id="GO:0008409">
    <property type="term" value="F:5'-3' exonuclease activity"/>
    <property type="evidence" value="ECO:0007669"/>
    <property type="project" value="TreeGrafter"/>
</dbReference>
<dbReference type="InterPro" id="IPR036279">
    <property type="entry name" value="5-3_exonuclease_C_sf"/>
</dbReference>
<evidence type="ECO:0000259" key="8">
    <source>
        <dbReference type="SMART" id="SM00485"/>
    </source>
</evidence>
<name>A0A316YSA0_9BASI</name>
<dbReference type="GO" id="GO:0005737">
    <property type="term" value="C:cytoplasm"/>
    <property type="evidence" value="ECO:0007669"/>
    <property type="project" value="TreeGrafter"/>
</dbReference>
<dbReference type="Gene3D" id="1.10.150.20">
    <property type="entry name" value="5' to 3' exonuclease, C-terminal subdomain"/>
    <property type="match status" value="1"/>
</dbReference>
<dbReference type="GO" id="GO:0046872">
    <property type="term" value="F:metal ion binding"/>
    <property type="evidence" value="ECO:0007669"/>
    <property type="project" value="UniProtKB-KW"/>
</dbReference>
<protein>
    <submittedName>
        <fullName evidence="9">PIN domain-like protein</fullName>
    </submittedName>
</protein>
<dbReference type="PANTHER" id="PTHR11081">
    <property type="entry name" value="FLAP ENDONUCLEASE FAMILY MEMBER"/>
    <property type="match status" value="1"/>
</dbReference>
<keyword evidence="5" id="KW-0378">Hydrolase</keyword>
<dbReference type="PRINTS" id="PR00853">
    <property type="entry name" value="XPGRADSUPER"/>
</dbReference>
<evidence type="ECO:0000313" key="10">
    <source>
        <dbReference type="Proteomes" id="UP000245768"/>
    </source>
</evidence>
<evidence type="ECO:0000256" key="6">
    <source>
        <dbReference type="ARBA" id="ARBA00022842"/>
    </source>
</evidence>
<keyword evidence="10" id="KW-1185">Reference proteome</keyword>
<dbReference type="Gene3D" id="3.40.50.1010">
    <property type="entry name" value="5'-nuclease"/>
    <property type="match status" value="2"/>
</dbReference>
<dbReference type="PANTHER" id="PTHR11081:SF9">
    <property type="entry name" value="FLAP ENDONUCLEASE 1"/>
    <property type="match status" value="1"/>
</dbReference>
<dbReference type="GO" id="GO:0006281">
    <property type="term" value="P:DNA repair"/>
    <property type="evidence" value="ECO:0007669"/>
    <property type="project" value="UniProtKB-ARBA"/>
</dbReference>
<reference evidence="9 10" key="1">
    <citation type="journal article" date="2018" name="Mol. Biol. Evol.">
        <title>Broad Genomic Sampling Reveals a Smut Pathogenic Ancestry of the Fungal Clade Ustilaginomycotina.</title>
        <authorList>
            <person name="Kijpornyongpan T."/>
            <person name="Mondo S.J."/>
            <person name="Barry K."/>
            <person name="Sandor L."/>
            <person name="Lee J."/>
            <person name="Lipzen A."/>
            <person name="Pangilinan J."/>
            <person name="LaButti K."/>
            <person name="Hainaut M."/>
            <person name="Henrissat B."/>
            <person name="Grigoriev I.V."/>
            <person name="Spatafora J.W."/>
            <person name="Aime M.C."/>
        </authorList>
    </citation>
    <scope>NUCLEOTIDE SEQUENCE [LARGE SCALE GENOMIC DNA]</scope>
    <source>
        <strain evidence="9 10">MCA 4198</strain>
    </source>
</reference>
<dbReference type="GO" id="GO:0005634">
    <property type="term" value="C:nucleus"/>
    <property type="evidence" value="ECO:0007669"/>
    <property type="project" value="TreeGrafter"/>
</dbReference>
<dbReference type="Pfam" id="PF00867">
    <property type="entry name" value="XPG_I"/>
    <property type="match status" value="1"/>
</dbReference>
<feature type="region of interest" description="Disordered" evidence="7">
    <location>
        <begin position="539"/>
        <end position="562"/>
    </location>
</feature>
<dbReference type="STRING" id="215250.A0A316YSA0"/>
<dbReference type="Proteomes" id="UP000245768">
    <property type="component" value="Unassembled WGS sequence"/>
</dbReference>
<dbReference type="SMART" id="SM00279">
    <property type="entry name" value="HhH2"/>
    <property type="match status" value="1"/>
</dbReference>
<proteinExistence type="predicted"/>
<evidence type="ECO:0000256" key="2">
    <source>
        <dbReference type="ARBA" id="ARBA00022722"/>
    </source>
</evidence>